<dbReference type="eggNOG" id="ENOG50331JR">
    <property type="taxonomic scope" value="Bacteria"/>
</dbReference>
<name>A0A0S7ECA4_9FLAO</name>
<proteinExistence type="predicted"/>
<accession>A0A0S7ECA4</accession>
<dbReference type="AlphaFoldDB" id="A0A0S7ECA4"/>
<dbReference type="Proteomes" id="UP000069030">
    <property type="component" value="Chromosome"/>
</dbReference>
<sequence>MTTLSTDQIEEIEEFLITQYNIKYQDTREEVLDHIACEIEELMNEDFGYEIAFKKTFNKWHNDLKPHPFIRYNNVPYYLGRQWVKRDVLNIILAMLIGIGVPYIFKNVIEDYHLANTIGIFISLTSIMTALFITIKYYGVKGYRISQLKKDILGYSGISLFYLVFFWGGFTYKLIPLLFIISLYQLYYILEISKLNIRTIN</sequence>
<dbReference type="KEGG" id="mod:AS202_16110"/>
<evidence type="ECO:0000313" key="2">
    <source>
        <dbReference type="Proteomes" id="UP000069030"/>
    </source>
</evidence>
<protein>
    <submittedName>
        <fullName evidence="1">Uncharacterized protein</fullName>
    </submittedName>
</protein>
<dbReference type="RefSeq" id="WP_058699689.1">
    <property type="nucleotide sequence ID" value="NZ_BCMQ01000011.1"/>
</dbReference>
<evidence type="ECO:0000313" key="1">
    <source>
        <dbReference type="EMBL" id="ALU27574.1"/>
    </source>
</evidence>
<organism evidence="1 2">
    <name type="scientific">Myroides odoratimimus</name>
    <dbReference type="NCBI Taxonomy" id="76832"/>
    <lineage>
        <taxon>Bacteria</taxon>
        <taxon>Pseudomonadati</taxon>
        <taxon>Bacteroidota</taxon>
        <taxon>Flavobacteriia</taxon>
        <taxon>Flavobacteriales</taxon>
        <taxon>Flavobacteriaceae</taxon>
        <taxon>Myroides</taxon>
    </lineage>
</organism>
<reference evidence="1 2" key="1">
    <citation type="journal article" date="2016" name="J. Zhejiang Univ. Sci. B">
        <title>Antibiotic resistance mechanisms of Myroides sp.</title>
        <authorList>
            <person name="Hu S."/>
            <person name="Yuan S."/>
            <person name="Qu H."/>
            <person name="Jiang T."/>
            <person name="Zhou Y."/>
            <person name="Wang M."/>
            <person name="Ming D."/>
        </authorList>
    </citation>
    <scope>NUCLEOTIDE SEQUENCE [LARGE SCALE GENOMIC DNA]</scope>
    <source>
        <strain evidence="1 2">PR63039</strain>
    </source>
</reference>
<gene>
    <name evidence="1" type="ORF">AS202_16110</name>
</gene>
<dbReference type="EMBL" id="CP013690">
    <property type="protein sequence ID" value="ALU27574.1"/>
    <property type="molecule type" value="Genomic_DNA"/>
</dbReference>